<proteinExistence type="predicted"/>
<dbReference type="InterPro" id="IPR005479">
    <property type="entry name" value="CPAse_ATP-bd"/>
</dbReference>
<evidence type="ECO:0000256" key="3">
    <source>
        <dbReference type="ARBA" id="ARBA00022840"/>
    </source>
</evidence>
<protein>
    <submittedName>
        <fullName evidence="7">ATP-dependent carboxylate-amine ligase</fullName>
    </submittedName>
</protein>
<organism evidence="7 8">
    <name type="scientific">Streptomyces hazeniae</name>
    <dbReference type="NCBI Taxonomy" id="3075538"/>
    <lineage>
        <taxon>Bacteria</taxon>
        <taxon>Bacillati</taxon>
        <taxon>Actinomycetota</taxon>
        <taxon>Actinomycetes</taxon>
        <taxon>Kitasatosporales</taxon>
        <taxon>Streptomycetaceae</taxon>
        <taxon>Streptomyces</taxon>
    </lineage>
</organism>
<keyword evidence="3 4" id="KW-0067">ATP-binding</keyword>
<feature type="domain" description="ATP-grasp" evidence="6">
    <location>
        <begin position="112"/>
        <end position="303"/>
    </location>
</feature>
<dbReference type="Gene3D" id="3.30.1490.20">
    <property type="entry name" value="ATP-grasp fold, A domain"/>
    <property type="match status" value="1"/>
</dbReference>
<name>A0ABU2NM93_9ACTN</name>
<dbReference type="SUPFAM" id="SSF56059">
    <property type="entry name" value="Glutathione synthetase ATP-binding domain-like"/>
    <property type="match status" value="1"/>
</dbReference>
<keyword evidence="2 4" id="KW-0547">Nucleotide-binding</keyword>
<evidence type="ECO:0000256" key="4">
    <source>
        <dbReference type="PROSITE-ProRule" id="PRU00409"/>
    </source>
</evidence>
<evidence type="ECO:0000256" key="5">
    <source>
        <dbReference type="SAM" id="MobiDB-lite"/>
    </source>
</evidence>
<dbReference type="InterPro" id="IPR013815">
    <property type="entry name" value="ATP_grasp_subdomain_1"/>
</dbReference>
<dbReference type="Pfam" id="PF02786">
    <property type="entry name" value="CPSase_L_D2"/>
    <property type="match status" value="1"/>
</dbReference>
<dbReference type="Gene3D" id="3.30.470.20">
    <property type="entry name" value="ATP-grasp fold, B domain"/>
    <property type="match status" value="1"/>
</dbReference>
<comment type="caution">
    <text evidence="7">The sequence shown here is derived from an EMBL/GenBank/DDBJ whole genome shotgun (WGS) entry which is preliminary data.</text>
</comment>
<dbReference type="PANTHER" id="PTHR43585">
    <property type="entry name" value="FUMIPYRROLE BIOSYNTHESIS PROTEIN C"/>
    <property type="match status" value="1"/>
</dbReference>
<dbReference type="PANTHER" id="PTHR43585:SF2">
    <property type="entry name" value="ATP-GRASP ENZYME FSQD"/>
    <property type="match status" value="1"/>
</dbReference>
<evidence type="ECO:0000313" key="7">
    <source>
        <dbReference type="EMBL" id="MDT0378104.1"/>
    </source>
</evidence>
<keyword evidence="8" id="KW-1185">Reference proteome</keyword>
<dbReference type="PROSITE" id="PS50975">
    <property type="entry name" value="ATP_GRASP"/>
    <property type="match status" value="1"/>
</dbReference>
<gene>
    <name evidence="7" type="ORF">RM572_04850</name>
</gene>
<evidence type="ECO:0000256" key="2">
    <source>
        <dbReference type="ARBA" id="ARBA00022741"/>
    </source>
</evidence>
<dbReference type="InterPro" id="IPR011761">
    <property type="entry name" value="ATP-grasp"/>
</dbReference>
<feature type="region of interest" description="Disordered" evidence="5">
    <location>
        <begin position="397"/>
        <end position="416"/>
    </location>
</feature>
<evidence type="ECO:0000313" key="8">
    <source>
        <dbReference type="Proteomes" id="UP001183414"/>
    </source>
</evidence>
<dbReference type="EMBL" id="JAVREQ010000002">
    <property type="protein sequence ID" value="MDT0378104.1"/>
    <property type="molecule type" value="Genomic_DNA"/>
</dbReference>
<dbReference type="Proteomes" id="UP001183414">
    <property type="component" value="Unassembled WGS sequence"/>
</dbReference>
<dbReference type="InterPro" id="IPR052032">
    <property type="entry name" value="ATP-dep_AA_Ligase"/>
</dbReference>
<dbReference type="Gene3D" id="3.40.50.20">
    <property type="match status" value="1"/>
</dbReference>
<evidence type="ECO:0000256" key="1">
    <source>
        <dbReference type="ARBA" id="ARBA00022598"/>
    </source>
</evidence>
<accession>A0ABU2NM93</accession>
<sequence length="416" mass="44855">MRHVLVFAKTPHATTPYEQWLAGTGIEPVVLTTREHAAGYGHLRHVHAFDDYDTNQLVEKTALRLARELDVDAIFARAESDVLRAAQLRDLLDLPGQRTASARAFRDKVVMKDHLAGGPVEVPAYRLLDSAYTAVEFVAEHGYPVVVKPVSESGSLGARVLRDEADLDAYLAAPWRGTSQIETFVPGAMYHVDGLVRDGEPVFVRPFRYLNDCLSFRSDHWMGSVPLAPGDPYHARLVDAARAVLAQLPTPERTTFHAEFWITPDDRTVFCEIASRTGGGMVARAVRHAFGIDLDKEWLYAECGLPASSGGPAPRPAGGLWIPPSSGVLEHLPTESAPDCVLEAAHTGRAGQVFHGGVKSGLFLAGYVVGGESEEDVAANMEKVAAWFAGAVRWRPADSPDAAGPVDAPEAAGATP</sequence>
<dbReference type="GO" id="GO:0016874">
    <property type="term" value="F:ligase activity"/>
    <property type="evidence" value="ECO:0007669"/>
    <property type="project" value="UniProtKB-KW"/>
</dbReference>
<keyword evidence="1 7" id="KW-0436">Ligase</keyword>
<evidence type="ECO:0000259" key="6">
    <source>
        <dbReference type="PROSITE" id="PS50975"/>
    </source>
</evidence>
<dbReference type="RefSeq" id="WP_311672008.1">
    <property type="nucleotide sequence ID" value="NZ_JAVREQ010000002.1"/>
</dbReference>
<reference evidence="8" key="1">
    <citation type="submission" date="2023-07" db="EMBL/GenBank/DDBJ databases">
        <title>30 novel species of actinomycetes from the DSMZ collection.</title>
        <authorList>
            <person name="Nouioui I."/>
        </authorList>
    </citation>
    <scope>NUCLEOTIDE SEQUENCE [LARGE SCALE GENOMIC DNA]</scope>
    <source>
        <strain evidence="8">DSM 42041</strain>
    </source>
</reference>